<evidence type="ECO:0000313" key="18">
    <source>
        <dbReference type="EMBL" id="RHJ87992.1"/>
    </source>
</evidence>
<dbReference type="InterPro" id="IPR003661">
    <property type="entry name" value="HisK_dim/P_dom"/>
</dbReference>
<dbReference type="GO" id="GO:0005886">
    <property type="term" value="C:plasma membrane"/>
    <property type="evidence" value="ECO:0007669"/>
    <property type="project" value="UniProtKB-SubCell"/>
</dbReference>
<keyword evidence="6" id="KW-0808">Transferase</keyword>
<keyword evidence="8" id="KW-0547">Nucleotide-binding</keyword>
<dbReference type="STRING" id="1776384.GCA_900086585_03544"/>
<dbReference type="Pfam" id="PF00512">
    <property type="entry name" value="HisKA"/>
    <property type="match status" value="1"/>
</dbReference>
<dbReference type="GO" id="GO:0005524">
    <property type="term" value="F:ATP binding"/>
    <property type="evidence" value="ECO:0007669"/>
    <property type="project" value="UniProtKB-KW"/>
</dbReference>
<dbReference type="InterPro" id="IPR050398">
    <property type="entry name" value="HssS/ArlS-like"/>
</dbReference>
<evidence type="ECO:0000256" key="7">
    <source>
        <dbReference type="ARBA" id="ARBA00022692"/>
    </source>
</evidence>
<dbReference type="InterPro" id="IPR005467">
    <property type="entry name" value="His_kinase_dom"/>
</dbReference>
<feature type="domain" description="HAMP" evidence="17">
    <location>
        <begin position="293"/>
        <end position="345"/>
    </location>
</feature>
<evidence type="ECO:0000256" key="8">
    <source>
        <dbReference type="ARBA" id="ARBA00022741"/>
    </source>
</evidence>
<dbReference type="GO" id="GO:0000155">
    <property type="term" value="F:phosphorelay sensor kinase activity"/>
    <property type="evidence" value="ECO:0007669"/>
    <property type="project" value="InterPro"/>
</dbReference>
<dbReference type="CDD" id="cd06225">
    <property type="entry name" value="HAMP"/>
    <property type="match status" value="1"/>
</dbReference>
<keyword evidence="11 15" id="KW-1133">Transmembrane helix</keyword>
<dbReference type="PANTHER" id="PTHR45528">
    <property type="entry name" value="SENSOR HISTIDINE KINASE CPXA"/>
    <property type="match status" value="1"/>
</dbReference>
<keyword evidence="5" id="KW-0597">Phosphoprotein</keyword>
<evidence type="ECO:0000256" key="14">
    <source>
        <dbReference type="SAM" id="Coils"/>
    </source>
</evidence>
<dbReference type="Gene3D" id="3.30.565.10">
    <property type="entry name" value="Histidine kinase-like ATPase, C-terminal domain"/>
    <property type="match status" value="1"/>
</dbReference>
<dbReference type="Gene3D" id="6.10.340.10">
    <property type="match status" value="1"/>
</dbReference>
<dbReference type="PROSITE" id="PS50109">
    <property type="entry name" value="HIS_KIN"/>
    <property type="match status" value="1"/>
</dbReference>
<keyword evidence="4" id="KW-1003">Cell membrane</keyword>
<evidence type="ECO:0000259" key="17">
    <source>
        <dbReference type="PROSITE" id="PS50885"/>
    </source>
</evidence>
<comment type="catalytic activity">
    <reaction evidence="1">
        <text>ATP + protein L-histidine = ADP + protein N-phospho-L-histidine.</text>
        <dbReference type="EC" id="2.7.13.3"/>
    </reaction>
</comment>
<feature type="coiled-coil region" evidence="14">
    <location>
        <begin position="333"/>
        <end position="374"/>
    </location>
</feature>
<organism evidence="18 19">
    <name type="scientific">Emergencia timonensis</name>
    <dbReference type="NCBI Taxonomy" id="1776384"/>
    <lineage>
        <taxon>Bacteria</taxon>
        <taxon>Bacillati</taxon>
        <taxon>Bacillota</taxon>
        <taxon>Clostridia</taxon>
        <taxon>Peptostreptococcales</taxon>
        <taxon>Anaerovoracaceae</taxon>
        <taxon>Emergencia</taxon>
    </lineage>
</organism>
<keyword evidence="10" id="KW-0067">ATP-binding</keyword>
<dbReference type="SUPFAM" id="SSF158472">
    <property type="entry name" value="HAMP domain-like"/>
    <property type="match status" value="1"/>
</dbReference>
<dbReference type="Proteomes" id="UP000284841">
    <property type="component" value="Unassembled WGS sequence"/>
</dbReference>
<dbReference type="PROSITE" id="PS50885">
    <property type="entry name" value="HAMP"/>
    <property type="match status" value="1"/>
</dbReference>
<evidence type="ECO:0000256" key="13">
    <source>
        <dbReference type="ARBA" id="ARBA00023136"/>
    </source>
</evidence>
<keyword evidence="19" id="KW-1185">Reference proteome</keyword>
<dbReference type="SUPFAM" id="SSF47384">
    <property type="entry name" value="Homodimeric domain of signal transducing histidine kinase"/>
    <property type="match status" value="1"/>
</dbReference>
<evidence type="ECO:0000313" key="19">
    <source>
        <dbReference type="Proteomes" id="UP000284841"/>
    </source>
</evidence>
<comment type="subcellular location">
    <subcellularLocation>
        <location evidence="2">Cell membrane</location>
        <topology evidence="2">Multi-pass membrane protein</topology>
    </subcellularLocation>
</comment>
<dbReference type="InterPro" id="IPR036097">
    <property type="entry name" value="HisK_dim/P_sf"/>
</dbReference>
<accession>A0A415E2Y7</accession>
<evidence type="ECO:0000256" key="1">
    <source>
        <dbReference type="ARBA" id="ARBA00000085"/>
    </source>
</evidence>
<name>A0A415E2Y7_9FIRM</name>
<sequence length="586" mass="66464">MKKSITLKIFTVVTGLFLLILVVQWIFVSSFFDRLYIKNINANIYSSLDEVTEDFHEAGSETYYRPFEEYSLSTGSPVLALRDDFKFADTGFFNKLTALRVQCEDNGKIYTIPVFYLTQLDEDVLPSIKHGTKIQAKLVRVGSSDLYEPLLLTIEGVPYSNRSSMHQYTVSNRDVKIIKCSAEVLSFRDYSSNPSTQNQRAELIYEHIRDCLITKSSLADFMSKKTGKSEELNGSSYYFISTSTARDGNHYYFLTLHNIIVTGYESAYLGDIFKGSFVVLAVILMAGAYILARQISKPMQNLNSVTDKIAHLDFSEKATYEGKDEIGQLSQNINTMASSLESALQELKTANQNLEIASENAKNNEKRMKKLLGDVSHEFKTPLALIGGYADVLRRGINEQEPDYYLDIIMDETANLTDMVNEAIELTRIQSGYWSVHIGEYSSKDIVVAVLERFSRRLENLGFIVETWLCDVMVQADAHRIDQVLSNFISNAIKYGDAHRLLYIRMEVNDNNLIISVENSGTISEDIMEKIWNRDFSIDEHTQARLPSQGIGLDIVKSILDAHHSHYTVSQKEDMVCFSFTLSVIQ</sequence>
<dbReference type="InterPro" id="IPR003594">
    <property type="entry name" value="HATPase_dom"/>
</dbReference>
<dbReference type="PANTHER" id="PTHR45528:SF1">
    <property type="entry name" value="SENSOR HISTIDINE KINASE CPXA"/>
    <property type="match status" value="1"/>
</dbReference>
<dbReference type="InterPro" id="IPR036890">
    <property type="entry name" value="HATPase_C_sf"/>
</dbReference>
<feature type="transmembrane region" description="Helical" evidence="15">
    <location>
        <begin position="7"/>
        <end position="27"/>
    </location>
</feature>
<proteinExistence type="predicted"/>
<evidence type="ECO:0000259" key="16">
    <source>
        <dbReference type="PROSITE" id="PS50109"/>
    </source>
</evidence>
<evidence type="ECO:0000256" key="11">
    <source>
        <dbReference type="ARBA" id="ARBA00022989"/>
    </source>
</evidence>
<feature type="domain" description="Histidine kinase" evidence="16">
    <location>
        <begin position="374"/>
        <end position="586"/>
    </location>
</feature>
<evidence type="ECO:0000256" key="9">
    <source>
        <dbReference type="ARBA" id="ARBA00022777"/>
    </source>
</evidence>
<evidence type="ECO:0000256" key="5">
    <source>
        <dbReference type="ARBA" id="ARBA00022553"/>
    </source>
</evidence>
<dbReference type="CDD" id="cd00082">
    <property type="entry name" value="HisKA"/>
    <property type="match status" value="1"/>
</dbReference>
<reference evidence="18 19" key="1">
    <citation type="submission" date="2018-08" db="EMBL/GenBank/DDBJ databases">
        <title>A genome reference for cultivated species of the human gut microbiota.</title>
        <authorList>
            <person name="Zou Y."/>
            <person name="Xue W."/>
            <person name="Luo G."/>
        </authorList>
    </citation>
    <scope>NUCLEOTIDE SEQUENCE [LARGE SCALE GENOMIC DNA]</scope>
    <source>
        <strain evidence="18 19">AM07-24</strain>
    </source>
</reference>
<comment type="caution">
    <text evidence="18">The sequence shown here is derived from an EMBL/GenBank/DDBJ whole genome shotgun (WGS) entry which is preliminary data.</text>
</comment>
<dbReference type="OrthoDB" id="9762826at2"/>
<dbReference type="AlphaFoldDB" id="A0A415E2Y7"/>
<gene>
    <name evidence="18" type="ORF">DW099_06115</name>
</gene>
<keyword evidence="12" id="KW-0902">Two-component regulatory system</keyword>
<evidence type="ECO:0000256" key="4">
    <source>
        <dbReference type="ARBA" id="ARBA00022475"/>
    </source>
</evidence>
<dbReference type="EC" id="2.7.13.3" evidence="3"/>
<dbReference type="SMART" id="SM00304">
    <property type="entry name" value="HAMP"/>
    <property type="match status" value="1"/>
</dbReference>
<dbReference type="RefSeq" id="WP_118334421.1">
    <property type="nucleotide sequence ID" value="NZ_AP025567.1"/>
</dbReference>
<dbReference type="SMART" id="SM00387">
    <property type="entry name" value="HATPase_c"/>
    <property type="match status" value="1"/>
</dbReference>
<keyword evidence="13 15" id="KW-0472">Membrane</keyword>
<dbReference type="SUPFAM" id="SSF55874">
    <property type="entry name" value="ATPase domain of HSP90 chaperone/DNA topoisomerase II/histidine kinase"/>
    <property type="match status" value="1"/>
</dbReference>
<dbReference type="Gene3D" id="1.10.287.130">
    <property type="match status" value="1"/>
</dbReference>
<dbReference type="Pfam" id="PF02518">
    <property type="entry name" value="HATPase_c"/>
    <property type="match status" value="1"/>
</dbReference>
<evidence type="ECO:0000256" key="12">
    <source>
        <dbReference type="ARBA" id="ARBA00023012"/>
    </source>
</evidence>
<evidence type="ECO:0000256" key="10">
    <source>
        <dbReference type="ARBA" id="ARBA00022840"/>
    </source>
</evidence>
<evidence type="ECO:0000256" key="2">
    <source>
        <dbReference type="ARBA" id="ARBA00004651"/>
    </source>
</evidence>
<evidence type="ECO:0000256" key="3">
    <source>
        <dbReference type="ARBA" id="ARBA00012438"/>
    </source>
</evidence>
<evidence type="ECO:0000256" key="6">
    <source>
        <dbReference type="ARBA" id="ARBA00022679"/>
    </source>
</evidence>
<evidence type="ECO:0000256" key="15">
    <source>
        <dbReference type="SAM" id="Phobius"/>
    </source>
</evidence>
<dbReference type="EMBL" id="QRMS01000002">
    <property type="protein sequence ID" value="RHJ87992.1"/>
    <property type="molecule type" value="Genomic_DNA"/>
</dbReference>
<keyword evidence="14" id="KW-0175">Coiled coil</keyword>
<keyword evidence="7 15" id="KW-0812">Transmembrane</keyword>
<dbReference type="Pfam" id="PF00672">
    <property type="entry name" value="HAMP"/>
    <property type="match status" value="1"/>
</dbReference>
<keyword evidence="9 18" id="KW-0418">Kinase</keyword>
<dbReference type="SMART" id="SM00388">
    <property type="entry name" value="HisKA"/>
    <property type="match status" value="1"/>
</dbReference>
<protein>
    <recommendedName>
        <fullName evidence="3">histidine kinase</fullName>
        <ecNumber evidence="3">2.7.13.3</ecNumber>
    </recommendedName>
</protein>
<dbReference type="InterPro" id="IPR003660">
    <property type="entry name" value="HAMP_dom"/>
</dbReference>